<comment type="subunit">
    <text evidence="4 13">Heterodimer of LeuC and LeuD.</text>
</comment>
<keyword evidence="6 13" id="KW-0004">4Fe-4S</keyword>
<dbReference type="InterPro" id="IPR015931">
    <property type="entry name" value="Acnase/IPM_dHydase_lsu_aba_1/3"/>
</dbReference>
<evidence type="ECO:0000256" key="5">
    <source>
        <dbReference type="ARBA" id="ARBA00022430"/>
    </source>
</evidence>
<dbReference type="GO" id="GO:0051539">
    <property type="term" value="F:4 iron, 4 sulfur cluster binding"/>
    <property type="evidence" value="ECO:0007669"/>
    <property type="project" value="UniProtKB-KW"/>
</dbReference>
<accession>A0A2X0VUR3</accession>
<evidence type="ECO:0000256" key="2">
    <source>
        <dbReference type="ARBA" id="ARBA00002695"/>
    </source>
</evidence>
<evidence type="ECO:0000256" key="6">
    <source>
        <dbReference type="ARBA" id="ARBA00022485"/>
    </source>
</evidence>
<comment type="catalytic activity">
    <reaction evidence="1 13">
        <text>(2R,3S)-3-isopropylmalate = (2S)-2-isopropylmalate</text>
        <dbReference type="Rhea" id="RHEA:32287"/>
        <dbReference type="ChEBI" id="CHEBI:1178"/>
        <dbReference type="ChEBI" id="CHEBI:35121"/>
        <dbReference type="EC" id="4.2.1.33"/>
    </reaction>
</comment>
<sequence>MAKTLYEKVFDAHVVFHNKGELPTLFVDRHLIHEVTSPQAFSGLDLAGRKVRRPDLTLATMDHDVSTKTQSLDACSAMARAQIETLIDNTKKHDVTLFALGDDNQGIVHIIGPQVGFTLPGTTLVCGDSHTATHGAFGALAFGIGTSEVEHVLATQTIKQGRLKTMLIKCNGSLQKGVYAKDLILYIIGRLTTAGGTGYCVEFAGQAIDEMSMEGRMTLSNMAIEFGAKAGMIAPDKTTFEYLKNRMYAPKGEEFDKACAAWSQLKSDEDAVFDKVVEIDASIIEPQVTYGTNPGQVCAITQNVPYESDFSDDVVKKSLLDALSYIDLKQGQSLTEAKVDLVFIGSCTNGRIEDFREAARVLKGRKIAPHVTALAVPGSMWVKKQAESEGLDVIFKDAGFEWRLPGCSMCLAMNDDKAPEGSRVASTSNRNFVGRQGKGARTHLMSPATAAACAIKGYIADVREYL</sequence>
<dbReference type="UniPathway" id="UPA00048">
    <property type="reaction ID" value="UER00071"/>
</dbReference>
<dbReference type="GO" id="GO:0009098">
    <property type="term" value="P:L-leucine biosynthetic process"/>
    <property type="evidence" value="ECO:0007669"/>
    <property type="project" value="UniProtKB-UniRule"/>
</dbReference>
<dbReference type="Gene3D" id="3.30.499.10">
    <property type="entry name" value="Aconitase, domain 3"/>
    <property type="match status" value="2"/>
</dbReference>
<dbReference type="InterPro" id="IPR001030">
    <property type="entry name" value="Acoase/IPM_deHydtase_lsu_aba"/>
</dbReference>
<feature type="binding site" evidence="13">
    <location>
        <position position="347"/>
    </location>
    <ligand>
        <name>[4Fe-4S] cluster</name>
        <dbReference type="ChEBI" id="CHEBI:49883"/>
    </ligand>
</feature>
<dbReference type="PRINTS" id="PR00415">
    <property type="entry name" value="ACONITASE"/>
</dbReference>
<dbReference type="Pfam" id="PF00330">
    <property type="entry name" value="Aconitase"/>
    <property type="match status" value="1"/>
</dbReference>
<dbReference type="HAMAP" id="MF_01026">
    <property type="entry name" value="LeuC_type1"/>
    <property type="match status" value="1"/>
</dbReference>
<keyword evidence="12 13" id="KW-0100">Branched-chain amino acid biosynthesis</keyword>
<dbReference type="SUPFAM" id="SSF53732">
    <property type="entry name" value="Aconitase iron-sulfur domain"/>
    <property type="match status" value="1"/>
</dbReference>
<dbReference type="InterPro" id="IPR036008">
    <property type="entry name" value="Aconitase_4Fe-4S_dom"/>
</dbReference>
<keyword evidence="7 13" id="KW-0028">Amino-acid biosynthesis</keyword>
<dbReference type="InterPro" id="IPR050067">
    <property type="entry name" value="IPM_dehydratase_rel_enz"/>
</dbReference>
<dbReference type="PANTHER" id="PTHR43822:SF9">
    <property type="entry name" value="3-ISOPROPYLMALATE DEHYDRATASE"/>
    <property type="match status" value="1"/>
</dbReference>
<evidence type="ECO:0000313" key="15">
    <source>
        <dbReference type="EMBL" id="SPT69874.1"/>
    </source>
</evidence>
<evidence type="ECO:0000256" key="1">
    <source>
        <dbReference type="ARBA" id="ARBA00000491"/>
    </source>
</evidence>
<keyword evidence="9 13" id="KW-0408">Iron</keyword>
<dbReference type="EC" id="4.2.1.33" evidence="13"/>
<dbReference type="InterPro" id="IPR004430">
    <property type="entry name" value="3-IsopropMal_deHydase_lsu"/>
</dbReference>
<feature type="domain" description="Aconitase/3-isopropylmalate dehydratase large subunit alpha/beta/alpha" evidence="14">
    <location>
        <begin position="7"/>
        <end position="457"/>
    </location>
</feature>
<keyword evidence="5 13" id="KW-0432">Leucine biosynthesis</keyword>
<gene>
    <name evidence="13 15" type="primary">leuC</name>
    <name evidence="15" type="ORF">NCTC13093_01265</name>
</gene>
<dbReference type="InterPro" id="IPR033941">
    <property type="entry name" value="IPMI_cat"/>
</dbReference>
<keyword evidence="10 13" id="KW-0411">Iron-sulfur</keyword>
<evidence type="ECO:0000256" key="13">
    <source>
        <dbReference type="HAMAP-Rule" id="MF_01026"/>
    </source>
</evidence>
<dbReference type="NCBIfam" id="NF004016">
    <property type="entry name" value="PRK05478.1"/>
    <property type="match status" value="1"/>
</dbReference>
<evidence type="ECO:0000256" key="4">
    <source>
        <dbReference type="ARBA" id="ARBA00011271"/>
    </source>
</evidence>
<dbReference type="OrthoDB" id="9802769at2"/>
<comment type="similarity">
    <text evidence="13">Belongs to the aconitase/IPM isomerase family. LeuC type 1 subfamily.</text>
</comment>
<keyword evidence="11 13" id="KW-0456">Lyase</keyword>
<evidence type="ECO:0000256" key="10">
    <source>
        <dbReference type="ARBA" id="ARBA00023014"/>
    </source>
</evidence>
<feature type="binding site" evidence="13">
    <location>
        <position position="407"/>
    </location>
    <ligand>
        <name>[4Fe-4S] cluster</name>
        <dbReference type="ChEBI" id="CHEBI:49883"/>
    </ligand>
</feature>
<dbReference type="NCBIfam" id="NF009116">
    <property type="entry name" value="PRK12466.1"/>
    <property type="match status" value="1"/>
</dbReference>
<dbReference type="AlphaFoldDB" id="A0A2X0VUR3"/>
<evidence type="ECO:0000256" key="11">
    <source>
        <dbReference type="ARBA" id="ARBA00023239"/>
    </source>
</evidence>
<dbReference type="CDD" id="cd01583">
    <property type="entry name" value="IPMI"/>
    <property type="match status" value="1"/>
</dbReference>
<keyword evidence="8 13" id="KW-0479">Metal-binding</keyword>
<dbReference type="FunFam" id="3.30.499.10:FF:000007">
    <property type="entry name" value="3-isopropylmalate dehydratase large subunit"/>
    <property type="match status" value="1"/>
</dbReference>
<dbReference type="NCBIfam" id="TIGR00170">
    <property type="entry name" value="leuC"/>
    <property type="match status" value="1"/>
</dbReference>
<name>A0A2X0VUR3_9GAMM</name>
<evidence type="ECO:0000256" key="7">
    <source>
        <dbReference type="ARBA" id="ARBA00022605"/>
    </source>
</evidence>
<reference evidence="15 16" key="1">
    <citation type="submission" date="2018-06" db="EMBL/GenBank/DDBJ databases">
        <authorList>
            <consortium name="Pathogen Informatics"/>
            <person name="Doyle S."/>
        </authorList>
    </citation>
    <scope>NUCLEOTIDE SEQUENCE [LARGE SCALE GENOMIC DNA]</scope>
    <source>
        <strain evidence="15 16">NCTC13093</strain>
    </source>
</reference>
<comment type="pathway">
    <text evidence="3 13">Amino-acid biosynthesis; L-leucine biosynthesis; L-leucine from 3-methyl-2-oxobutanoate: step 2/4.</text>
</comment>
<dbReference type="PANTHER" id="PTHR43822">
    <property type="entry name" value="HOMOACONITASE, MITOCHONDRIAL-RELATED"/>
    <property type="match status" value="1"/>
</dbReference>
<evidence type="ECO:0000256" key="3">
    <source>
        <dbReference type="ARBA" id="ARBA00004729"/>
    </source>
</evidence>
<evidence type="ECO:0000256" key="8">
    <source>
        <dbReference type="ARBA" id="ARBA00022723"/>
    </source>
</evidence>
<dbReference type="RefSeq" id="WP_113744007.1">
    <property type="nucleotide sequence ID" value="NZ_UAPU01000007.1"/>
</dbReference>
<proteinExistence type="inferred from homology"/>
<feature type="binding site" evidence="13">
    <location>
        <position position="410"/>
    </location>
    <ligand>
        <name>[4Fe-4S] cluster</name>
        <dbReference type="ChEBI" id="CHEBI:49883"/>
    </ligand>
</feature>
<evidence type="ECO:0000256" key="9">
    <source>
        <dbReference type="ARBA" id="ARBA00023004"/>
    </source>
</evidence>
<dbReference type="EMBL" id="UAPV01000001">
    <property type="protein sequence ID" value="SPT69874.1"/>
    <property type="molecule type" value="Genomic_DNA"/>
</dbReference>
<dbReference type="PROSITE" id="PS01244">
    <property type="entry name" value="ACONITASE_2"/>
    <property type="match status" value="1"/>
</dbReference>
<evidence type="ECO:0000259" key="14">
    <source>
        <dbReference type="Pfam" id="PF00330"/>
    </source>
</evidence>
<dbReference type="GO" id="GO:0003861">
    <property type="term" value="F:3-isopropylmalate dehydratase activity"/>
    <property type="evidence" value="ECO:0007669"/>
    <property type="project" value="UniProtKB-UniRule"/>
</dbReference>
<organism evidence="15 16">
    <name type="scientific">Anaerobiospirillum thomasii</name>
    <dbReference type="NCBI Taxonomy" id="179995"/>
    <lineage>
        <taxon>Bacteria</taxon>
        <taxon>Pseudomonadati</taxon>
        <taxon>Pseudomonadota</taxon>
        <taxon>Gammaproteobacteria</taxon>
        <taxon>Aeromonadales</taxon>
        <taxon>Succinivibrionaceae</taxon>
        <taxon>Anaerobiospirillum</taxon>
    </lineage>
</organism>
<comment type="cofactor">
    <cofactor evidence="13">
        <name>[4Fe-4S] cluster</name>
        <dbReference type="ChEBI" id="CHEBI:49883"/>
    </cofactor>
    <text evidence="13">Binds 1 [4Fe-4S] cluster per subunit.</text>
</comment>
<evidence type="ECO:0000313" key="16">
    <source>
        <dbReference type="Proteomes" id="UP000250086"/>
    </source>
</evidence>
<dbReference type="GO" id="GO:0046872">
    <property type="term" value="F:metal ion binding"/>
    <property type="evidence" value="ECO:0007669"/>
    <property type="project" value="UniProtKB-KW"/>
</dbReference>
<keyword evidence="16" id="KW-1185">Reference proteome</keyword>
<evidence type="ECO:0000256" key="12">
    <source>
        <dbReference type="ARBA" id="ARBA00023304"/>
    </source>
</evidence>
<comment type="function">
    <text evidence="2 13">Catalyzes the isomerization between 2-isopropylmalate and 3-isopropylmalate, via the formation of 2-isopropylmaleate.</text>
</comment>
<dbReference type="InterPro" id="IPR018136">
    <property type="entry name" value="Aconitase_4Fe-4S_BS"/>
</dbReference>
<dbReference type="Proteomes" id="UP000250086">
    <property type="component" value="Unassembled WGS sequence"/>
</dbReference>
<protein>
    <recommendedName>
        <fullName evidence="13">3-isopropylmalate dehydratase large subunit</fullName>
        <ecNumber evidence="13">4.2.1.33</ecNumber>
    </recommendedName>
    <alternativeName>
        <fullName evidence="13">Alpha-IPM isomerase</fullName>
        <shortName evidence="13">IPMI</shortName>
    </alternativeName>
    <alternativeName>
        <fullName evidence="13">Isopropylmalate isomerase</fullName>
    </alternativeName>
</protein>